<keyword evidence="1" id="KW-0479">Metal-binding</keyword>
<sequence length="130" mass="14002">MSIEKKIFSLLGICMLLTMLVSACRIIDSNNIPQNPKVEMGATNFLKPTITIKKGNSLDLIDSVASQHIIINGKWDGSQQVKTQEPGAPSVNFTVNASGEAHTVGPFNTAGNFNIYCTIHPGMNLTVTVQ</sequence>
<protein>
    <recommendedName>
        <fullName evidence="3">Blue (type 1) copper domain-containing protein</fullName>
    </recommendedName>
</protein>
<evidence type="ECO:0000256" key="1">
    <source>
        <dbReference type="ARBA" id="ARBA00022723"/>
    </source>
</evidence>
<feature type="domain" description="Blue (type 1) copper" evidence="3">
    <location>
        <begin position="37"/>
        <end position="130"/>
    </location>
</feature>
<evidence type="ECO:0000313" key="4">
    <source>
        <dbReference type="EMBL" id="GCE14441.1"/>
    </source>
</evidence>
<dbReference type="EMBL" id="BIFR01000002">
    <property type="protein sequence ID" value="GCE14441.1"/>
    <property type="molecule type" value="Genomic_DNA"/>
</dbReference>
<dbReference type="GO" id="GO:0009055">
    <property type="term" value="F:electron transfer activity"/>
    <property type="evidence" value="ECO:0007669"/>
    <property type="project" value="InterPro"/>
</dbReference>
<accession>A0A402A627</accession>
<dbReference type="Gene3D" id="2.60.40.420">
    <property type="entry name" value="Cupredoxins - blue copper proteins"/>
    <property type="match status" value="1"/>
</dbReference>
<keyword evidence="2" id="KW-0186">Copper</keyword>
<evidence type="ECO:0000313" key="5">
    <source>
        <dbReference type="Proteomes" id="UP000287352"/>
    </source>
</evidence>
<dbReference type="GO" id="GO:0005507">
    <property type="term" value="F:copper ion binding"/>
    <property type="evidence" value="ECO:0007669"/>
    <property type="project" value="InterPro"/>
</dbReference>
<dbReference type="AlphaFoldDB" id="A0A402A627"/>
<reference evidence="5" key="1">
    <citation type="submission" date="2018-12" db="EMBL/GenBank/DDBJ databases">
        <title>Tengunoibacter tsumagoiensis gen. nov., sp. nov., Dictyobacter kobayashii sp. nov., D. alpinus sp. nov., and D. joshuensis sp. nov. and description of Dictyobacteraceae fam. nov. within the order Ktedonobacterales isolated from Tengu-no-mugimeshi.</title>
        <authorList>
            <person name="Wang C.M."/>
            <person name="Zheng Y."/>
            <person name="Sakai Y."/>
            <person name="Toyoda A."/>
            <person name="Minakuchi Y."/>
            <person name="Abe K."/>
            <person name="Yokota A."/>
            <person name="Yabe S."/>
        </authorList>
    </citation>
    <scope>NUCLEOTIDE SEQUENCE [LARGE SCALE GENOMIC DNA]</scope>
    <source>
        <strain evidence="5">Uno3</strain>
    </source>
</reference>
<dbReference type="PROSITE" id="PS51257">
    <property type="entry name" value="PROKAR_LIPOPROTEIN"/>
    <property type="match status" value="1"/>
</dbReference>
<evidence type="ECO:0000259" key="3">
    <source>
        <dbReference type="Pfam" id="PF00127"/>
    </source>
</evidence>
<dbReference type="InterPro" id="IPR008972">
    <property type="entry name" value="Cupredoxin"/>
</dbReference>
<dbReference type="Proteomes" id="UP000287352">
    <property type="component" value="Unassembled WGS sequence"/>
</dbReference>
<dbReference type="SUPFAM" id="SSF49503">
    <property type="entry name" value="Cupredoxins"/>
    <property type="match status" value="1"/>
</dbReference>
<dbReference type="Pfam" id="PF00127">
    <property type="entry name" value="Copper-bind"/>
    <property type="match status" value="1"/>
</dbReference>
<evidence type="ECO:0000256" key="2">
    <source>
        <dbReference type="ARBA" id="ARBA00023008"/>
    </source>
</evidence>
<organism evidence="4 5">
    <name type="scientific">Tengunoibacter tsumagoiensis</name>
    <dbReference type="NCBI Taxonomy" id="2014871"/>
    <lineage>
        <taxon>Bacteria</taxon>
        <taxon>Bacillati</taxon>
        <taxon>Chloroflexota</taxon>
        <taxon>Ktedonobacteria</taxon>
        <taxon>Ktedonobacterales</taxon>
        <taxon>Dictyobacteraceae</taxon>
        <taxon>Tengunoibacter</taxon>
    </lineage>
</organism>
<comment type="caution">
    <text evidence="4">The sequence shown here is derived from an EMBL/GenBank/DDBJ whole genome shotgun (WGS) entry which is preliminary data.</text>
</comment>
<gene>
    <name evidence="4" type="ORF">KTT_43000</name>
</gene>
<dbReference type="RefSeq" id="WP_161975656.1">
    <property type="nucleotide sequence ID" value="NZ_BIFR01000002.1"/>
</dbReference>
<name>A0A402A627_9CHLR</name>
<proteinExistence type="predicted"/>
<dbReference type="InterPro" id="IPR000923">
    <property type="entry name" value="BlueCu_1"/>
</dbReference>
<keyword evidence="5" id="KW-1185">Reference proteome</keyword>